<feature type="compositionally biased region" description="Polar residues" evidence="17">
    <location>
        <begin position="12"/>
        <end position="24"/>
    </location>
</feature>
<dbReference type="Gene3D" id="2.60.40.1480">
    <property type="entry name" value="Coatomer, gamma subunit, appendage domain"/>
    <property type="match status" value="1"/>
</dbReference>
<dbReference type="SUPFAM" id="SSF49348">
    <property type="entry name" value="Clathrin adaptor appendage domain"/>
    <property type="match status" value="1"/>
</dbReference>
<evidence type="ECO:0000259" key="18">
    <source>
        <dbReference type="Pfam" id="PF01602"/>
    </source>
</evidence>
<dbReference type="GO" id="GO:0000139">
    <property type="term" value="C:Golgi membrane"/>
    <property type="evidence" value="ECO:0007669"/>
    <property type="project" value="UniProtKB-SubCell"/>
</dbReference>
<dbReference type="Gene3D" id="1.25.10.10">
    <property type="entry name" value="Leucine-rich Repeat Variant"/>
    <property type="match status" value="2"/>
</dbReference>
<keyword evidence="8" id="KW-0256">Endoplasmic reticulum</keyword>
<dbReference type="GO" id="GO:0005783">
    <property type="term" value="C:endoplasmic reticulum"/>
    <property type="evidence" value="ECO:0007669"/>
    <property type="project" value="UniProtKB-SubCell"/>
</dbReference>
<comment type="subunit">
    <text evidence="4">Oligomeric complex that consists of at least the alpha, beta, beta', gamma, delta, epsilon and zeta subunits.</text>
</comment>
<dbReference type="FunFam" id="1.25.10.10:FF:000071">
    <property type="entry name" value="Coatomer subunit gamma"/>
    <property type="match status" value="1"/>
</dbReference>
<dbReference type="InterPro" id="IPR017106">
    <property type="entry name" value="Coatomer_gsu"/>
</dbReference>
<keyword evidence="10 16" id="KW-0653">Protein transport</keyword>
<keyword evidence="22" id="KW-1185">Reference proteome</keyword>
<dbReference type="OrthoDB" id="1074925at2759"/>
<feature type="region of interest" description="Disordered" evidence="17">
    <location>
        <begin position="1"/>
        <end position="24"/>
    </location>
</feature>
<gene>
    <name evidence="21" type="primary">Dana\GF22968</name>
    <name evidence="21" type="synonym">dana_GLEANR_7505</name>
    <name evidence="21" type="ORF">GF22968</name>
</gene>
<evidence type="ECO:0000313" key="22">
    <source>
        <dbReference type="Proteomes" id="UP000007801"/>
    </source>
</evidence>
<dbReference type="InterPro" id="IPR037067">
    <property type="entry name" value="Coatomer_gsu_app_sf"/>
</dbReference>
<dbReference type="Gene3D" id="3.30.310.10">
    <property type="entry name" value="TATA-Binding Protein"/>
    <property type="match status" value="1"/>
</dbReference>
<comment type="subcellular location">
    <subcellularLocation>
        <location evidence="16">Cytoplasm</location>
    </subcellularLocation>
    <subcellularLocation>
        <location evidence="2 16">Golgi apparatus membrane</location>
        <topology evidence="2 16">Peripheral membrane protein</topology>
        <orientation evidence="2 16">Cytoplasmic side</orientation>
    </subcellularLocation>
    <subcellularLocation>
        <location evidence="16">Cytoplasmic vesicle</location>
        <location evidence="16">COPI-coated vesicle membrane</location>
        <topology evidence="16">Peripheral membrane protein</topology>
        <orientation evidence="16">Cytoplasmic side</orientation>
    </subcellularLocation>
    <subcellularLocation>
        <location evidence="1">Endoplasmic reticulum</location>
    </subcellularLocation>
</comment>
<dbReference type="InterPro" id="IPR012295">
    <property type="entry name" value="TBP_dom_sf"/>
</dbReference>
<dbReference type="GO" id="GO:0006886">
    <property type="term" value="P:intracellular protein transport"/>
    <property type="evidence" value="ECO:0007669"/>
    <property type="project" value="InterPro"/>
</dbReference>
<evidence type="ECO:0000313" key="21">
    <source>
        <dbReference type="EMBL" id="KPU72823.1"/>
    </source>
</evidence>
<dbReference type="SUPFAM" id="SSF48371">
    <property type="entry name" value="ARM repeat"/>
    <property type="match status" value="1"/>
</dbReference>
<dbReference type="Proteomes" id="UP000007801">
    <property type="component" value="Unassembled WGS sequence"/>
</dbReference>
<keyword evidence="12 16" id="KW-0472">Membrane</keyword>
<evidence type="ECO:0000256" key="17">
    <source>
        <dbReference type="SAM" id="MobiDB-lite"/>
    </source>
</evidence>
<reference evidence="21 22" key="1">
    <citation type="journal article" date="2007" name="Nature">
        <title>Evolution of genes and genomes on the Drosophila phylogeny.</title>
        <authorList>
            <consortium name="Drosophila 12 Genomes Consortium"/>
            <person name="Clark A.G."/>
            <person name="Eisen M.B."/>
            <person name="Smith D.R."/>
            <person name="Bergman C.M."/>
            <person name="Oliver B."/>
            <person name="Markow T.A."/>
            <person name="Kaufman T.C."/>
            <person name="Kellis M."/>
            <person name="Gelbart W."/>
            <person name="Iyer V.N."/>
            <person name="Pollard D.A."/>
            <person name="Sackton T.B."/>
            <person name="Larracuente A.M."/>
            <person name="Singh N.D."/>
            <person name="Abad J.P."/>
            <person name="Abt D.N."/>
            <person name="Adryan B."/>
            <person name="Aguade M."/>
            <person name="Akashi H."/>
            <person name="Anderson W.W."/>
            <person name="Aquadro C.F."/>
            <person name="Ardell D.H."/>
            <person name="Arguello R."/>
            <person name="Artieri C.G."/>
            <person name="Barbash D.A."/>
            <person name="Barker D."/>
            <person name="Barsanti P."/>
            <person name="Batterham P."/>
            <person name="Batzoglou S."/>
            <person name="Begun D."/>
            <person name="Bhutkar A."/>
            <person name="Blanco E."/>
            <person name="Bosak S.A."/>
            <person name="Bradley R.K."/>
            <person name="Brand A.D."/>
            <person name="Brent M.R."/>
            <person name="Brooks A.N."/>
            <person name="Brown R.H."/>
            <person name="Butlin R.K."/>
            <person name="Caggese C."/>
            <person name="Calvi B.R."/>
            <person name="Bernardo de Carvalho A."/>
            <person name="Caspi A."/>
            <person name="Castrezana S."/>
            <person name="Celniker S.E."/>
            <person name="Chang J.L."/>
            <person name="Chapple C."/>
            <person name="Chatterji S."/>
            <person name="Chinwalla A."/>
            <person name="Civetta A."/>
            <person name="Clifton S.W."/>
            <person name="Comeron J.M."/>
            <person name="Costello J.C."/>
            <person name="Coyne J.A."/>
            <person name="Daub J."/>
            <person name="David R.G."/>
            <person name="Delcher A.L."/>
            <person name="Delehaunty K."/>
            <person name="Do C.B."/>
            <person name="Ebling H."/>
            <person name="Edwards K."/>
            <person name="Eickbush T."/>
            <person name="Evans J.D."/>
            <person name="Filipski A."/>
            <person name="Findeiss S."/>
            <person name="Freyhult E."/>
            <person name="Fulton L."/>
            <person name="Fulton R."/>
            <person name="Garcia A.C."/>
            <person name="Gardiner A."/>
            <person name="Garfield D.A."/>
            <person name="Garvin B.E."/>
            <person name="Gibson G."/>
            <person name="Gilbert D."/>
            <person name="Gnerre S."/>
            <person name="Godfrey J."/>
            <person name="Good R."/>
            <person name="Gotea V."/>
            <person name="Gravely B."/>
            <person name="Greenberg A.J."/>
            <person name="Griffiths-Jones S."/>
            <person name="Gross S."/>
            <person name="Guigo R."/>
            <person name="Gustafson E.A."/>
            <person name="Haerty W."/>
            <person name="Hahn M.W."/>
            <person name="Halligan D.L."/>
            <person name="Halpern A.L."/>
            <person name="Halter G.M."/>
            <person name="Han M.V."/>
            <person name="Heger A."/>
            <person name="Hillier L."/>
            <person name="Hinrichs A.S."/>
            <person name="Holmes I."/>
            <person name="Hoskins R.A."/>
            <person name="Hubisz M.J."/>
            <person name="Hultmark D."/>
            <person name="Huntley M.A."/>
            <person name="Jaffe D.B."/>
            <person name="Jagadeeshan S."/>
            <person name="Jeck W.R."/>
            <person name="Johnson J."/>
            <person name="Jones C.D."/>
            <person name="Jordan W.C."/>
            <person name="Karpen G.H."/>
            <person name="Kataoka E."/>
            <person name="Keightley P.D."/>
            <person name="Kheradpour P."/>
            <person name="Kirkness E.F."/>
            <person name="Koerich L.B."/>
            <person name="Kristiansen K."/>
            <person name="Kudrna D."/>
            <person name="Kulathinal R.J."/>
            <person name="Kumar S."/>
            <person name="Kwok R."/>
            <person name="Lander E."/>
            <person name="Langley C.H."/>
            <person name="Lapoint R."/>
            <person name="Lazzaro B.P."/>
            <person name="Lee S.J."/>
            <person name="Levesque L."/>
            <person name="Li R."/>
            <person name="Lin C.F."/>
            <person name="Lin M.F."/>
            <person name="Lindblad-Toh K."/>
            <person name="Llopart A."/>
            <person name="Long M."/>
            <person name="Low L."/>
            <person name="Lozovsky E."/>
            <person name="Lu J."/>
            <person name="Luo M."/>
            <person name="Machado C.A."/>
            <person name="Makalowski W."/>
            <person name="Marzo M."/>
            <person name="Matsuda M."/>
            <person name="Matzkin L."/>
            <person name="McAllister B."/>
            <person name="McBride C.S."/>
            <person name="McKernan B."/>
            <person name="McKernan K."/>
            <person name="Mendez-Lago M."/>
            <person name="Minx P."/>
            <person name="Mollenhauer M.U."/>
            <person name="Montooth K."/>
            <person name="Mount S.M."/>
            <person name="Mu X."/>
            <person name="Myers E."/>
            <person name="Negre B."/>
            <person name="Newfeld S."/>
            <person name="Nielsen R."/>
            <person name="Noor M.A."/>
            <person name="O'Grady P."/>
            <person name="Pachter L."/>
            <person name="Papaceit M."/>
            <person name="Parisi M.J."/>
            <person name="Parisi M."/>
            <person name="Parts L."/>
            <person name="Pedersen J.S."/>
            <person name="Pesole G."/>
            <person name="Phillippy A.M."/>
            <person name="Ponting C.P."/>
            <person name="Pop M."/>
            <person name="Porcelli D."/>
            <person name="Powell J.R."/>
            <person name="Prohaska S."/>
            <person name="Pruitt K."/>
            <person name="Puig M."/>
            <person name="Quesneville H."/>
            <person name="Ram K.R."/>
            <person name="Rand D."/>
            <person name="Rasmussen M.D."/>
            <person name="Reed L.K."/>
            <person name="Reenan R."/>
            <person name="Reily A."/>
            <person name="Remington K.A."/>
            <person name="Rieger T.T."/>
            <person name="Ritchie M.G."/>
            <person name="Robin C."/>
            <person name="Rogers Y.H."/>
            <person name="Rohde C."/>
            <person name="Rozas J."/>
            <person name="Rubenfield M.J."/>
            <person name="Ruiz A."/>
            <person name="Russo S."/>
            <person name="Salzberg S.L."/>
            <person name="Sanchez-Gracia A."/>
            <person name="Saranga D.J."/>
            <person name="Sato H."/>
            <person name="Schaeffer S.W."/>
            <person name="Schatz M.C."/>
            <person name="Schlenke T."/>
            <person name="Schwartz R."/>
            <person name="Segarra C."/>
            <person name="Singh R.S."/>
            <person name="Sirot L."/>
            <person name="Sirota M."/>
            <person name="Sisneros N.B."/>
            <person name="Smith C.D."/>
            <person name="Smith T.F."/>
            <person name="Spieth J."/>
            <person name="Stage D.E."/>
            <person name="Stark A."/>
            <person name="Stephan W."/>
            <person name="Strausberg R.L."/>
            <person name="Strempel S."/>
            <person name="Sturgill D."/>
            <person name="Sutton G."/>
            <person name="Sutton G.G."/>
            <person name="Tao W."/>
            <person name="Teichmann S."/>
            <person name="Tobari Y.N."/>
            <person name="Tomimura Y."/>
            <person name="Tsolas J.M."/>
            <person name="Valente V.L."/>
            <person name="Venter E."/>
            <person name="Venter J.C."/>
            <person name="Vicario S."/>
            <person name="Vieira F.G."/>
            <person name="Vilella A.J."/>
            <person name="Villasante A."/>
            <person name="Walenz B."/>
            <person name="Wang J."/>
            <person name="Wasserman M."/>
            <person name="Watts T."/>
            <person name="Wilson D."/>
            <person name="Wilson R.K."/>
            <person name="Wing R.A."/>
            <person name="Wolfner M.F."/>
            <person name="Wong A."/>
            <person name="Wong G.K."/>
            <person name="Wu C.I."/>
            <person name="Wu G."/>
            <person name="Yamamoto D."/>
            <person name="Yang H.P."/>
            <person name="Yang S.P."/>
            <person name="Yorke J.A."/>
            <person name="Yoshida K."/>
            <person name="Zdobnov E."/>
            <person name="Zhang P."/>
            <person name="Zhang Y."/>
            <person name="Zimin A.V."/>
            <person name="Baldwin J."/>
            <person name="Abdouelleil A."/>
            <person name="Abdulkadir J."/>
            <person name="Abebe A."/>
            <person name="Abera B."/>
            <person name="Abreu J."/>
            <person name="Acer S.C."/>
            <person name="Aftuck L."/>
            <person name="Alexander A."/>
            <person name="An P."/>
            <person name="Anderson E."/>
            <person name="Anderson S."/>
            <person name="Arachi H."/>
            <person name="Azer M."/>
            <person name="Bachantsang P."/>
            <person name="Barry A."/>
            <person name="Bayul T."/>
            <person name="Berlin A."/>
            <person name="Bessette D."/>
            <person name="Bloom T."/>
            <person name="Blye J."/>
            <person name="Boguslavskiy L."/>
            <person name="Bonnet C."/>
            <person name="Boukhgalter B."/>
            <person name="Bourzgui I."/>
            <person name="Brown A."/>
            <person name="Cahill P."/>
            <person name="Channer S."/>
            <person name="Cheshatsang Y."/>
            <person name="Chuda L."/>
            <person name="Citroen M."/>
            <person name="Collymore A."/>
            <person name="Cooke P."/>
            <person name="Costello M."/>
            <person name="D'Aco K."/>
            <person name="Daza R."/>
            <person name="De Haan G."/>
            <person name="DeGray S."/>
            <person name="DeMaso C."/>
            <person name="Dhargay N."/>
            <person name="Dooley K."/>
            <person name="Dooley E."/>
            <person name="Doricent M."/>
            <person name="Dorje P."/>
            <person name="Dorjee K."/>
            <person name="Dupes A."/>
            <person name="Elong R."/>
            <person name="Falk J."/>
            <person name="Farina A."/>
            <person name="Faro S."/>
            <person name="Ferguson D."/>
            <person name="Fisher S."/>
            <person name="Foley C.D."/>
            <person name="Franke A."/>
            <person name="Friedrich D."/>
            <person name="Gadbois L."/>
            <person name="Gearin G."/>
            <person name="Gearin C.R."/>
            <person name="Giannoukos G."/>
            <person name="Goode T."/>
            <person name="Graham J."/>
            <person name="Grandbois E."/>
            <person name="Grewal S."/>
            <person name="Gyaltsen K."/>
            <person name="Hafez N."/>
            <person name="Hagos B."/>
            <person name="Hall J."/>
            <person name="Henson C."/>
            <person name="Hollinger A."/>
            <person name="Honan T."/>
            <person name="Huard M.D."/>
            <person name="Hughes L."/>
            <person name="Hurhula B."/>
            <person name="Husby M.E."/>
            <person name="Kamat A."/>
            <person name="Kanga B."/>
            <person name="Kashin S."/>
            <person name="Khazanovich D."/>
            <person name="Kisner P."/>
            <person name="Lance K."/>
            <person name="Lara M."/>
            <person name="Lee W."/>
            <person name="Lennon N."/>
            <person name="Letendre F."/>
            <person name="LeVine R."/>
            <person name="Lipovsky A."/>
            <person name="Liu X."/>
            <person name="Liu J."/>
            <person name="Liu S."/>
            <person name="Lokyitsang T."/>
            <person name="Lokyitsang Y."/>
            <person name="Lubonja R."/>
            <person name="Lui A."/>
            <person name="MacDonald P."/>
            <person name="Magnisalis V."/>
            <person name="Maru K."/>
            <person name="Matthews C."/>
            <person name="McCusker W."/>
            <person name="McDonough S."/>
            <person name="Mehta T."/>
            <person name="Meldrim J."/>
            <person name="Meneus L."/>
            <person name="Mihai O."/>
            <person name="Mihalev A."/>
            <person name="Mihova T."/>
            <person name="Mittelman R."/>
            <person name="Mlenga V."/>
            <person name="Montmayeur A."/>
            <person name="Mulrain L."/>
            <person name="Navidi A."/>
            <person name="Naylor J."/>
            <person name="Negash T."/>
            <person name="Nguyen T."/>
            <person name="Nguyen N."/>
            <person name="Nicol R."/>
            <person name="Norbu C."/>
            <person name="Norbu N."/>
            <person name="Novod N."/>
            <person name="O'Neill B."/>
            <person name="Osman S."/>
            <person name="Markiewicz E."/>
            <person name="Oyono O.L."/>
            <person name="Patti C."/>
            <person name="Phunkhang P."/>
            <person name="Pierre F."/>
            <person name="Priest M."/>
            <person name="Raghuraman S."/>
            <person name="Rege F."/>
            <person name="Reyes R."/>
            <person name="Rise C."/>
            <person name="Rogov P."/>
            <person name="Ross K."/>
            <person name="Ryan E."/>
            <person name="Settipalli S."/>
            <person name="Shea T."/>
            <person name="Sherpa N."/>
            <person name="Shi L."/>
            <person name="Shih D."/>
            <person name="Sparrow T."/>
            <person name="Spaulding J."/>
            <person name="Stalker J."/>
            <person name="Stange-Thomann N."/>
            <person name="Stavropoulos S."/>
            <person name="Stone C."/>
            <person name="Strader C."/>
            <person name="Tesfaye S."/>
            <person name="Thomson T."/>
            <person name="Thoulutsang Y."/>
            <person name="Thoulutsang D."/>
            <person name="Topham K."/>
            <person name="Topping I."/>
            <person name="Tsamla T."/>
            <person name="Vassiliev H."/>
            <person name="Vo A."/>
            <person name="Wangchuk T."/>
            <person name="Wangdi T."/>
            <person name="Weiand M."/>
            <person name="Wilkinson J."/>
            <person name="Wilson A."/>
            <person name="Yadav S."/>
            <person name="Young G."/>
            <person name="Yu Q."/>
            <person name="Zembek L."/>
            <person name="Zhong D."/>
            <person name="Zimmer A."/>
            <person name="Zwirko Z."/>
            <person name="Jaffe D.B."/>
            <person name="Alvarez P."/>
            <person name="Brockman W."/>
            <person name="Butler J."/>
            <person name="Chin C."/>
            <person name="Gnerre S."/>
            <person name="Grabherr M."/>
            <person name="Kleber M."/>
            <person name="Mauceli E."/>
            <person name="MacCallum I."/>
        </authorList>
    </citation>
    <scope>NUCLEOTIDE SEQUENCE [LARGE SCALE GENOMIC DNA]</scope>
    <source>
        <strain evidence="22">Tucson 14024-0371.13</strain>
    </source>
</reference>
<dbReference type="AlphaFoldDB" id="A0A0P8XU24"/>
<keyword evidence="13 16" id="KW-0968">Cytoplasmic vesicle</keyword>
<evidence type="ECO:0000256" key="14">
    <source>
        <dbReference type="ARBA" id="ARBA00054061"/>
    </source>
</evidence>
<evidence type="ECO:0000256" key="8">
    <source>
        <dbReference type="ARBA" id="ARBA00022824"/>
    </source>
</evidence>
<evidence type="ECO:0000256" key="16">
    <source>
        <dbReference type="PIRNR" id="PIRNR037093"/>
    </source>
</evidence>
<evidence type="ECO:0000256" key="13">
    <source>
        <dbReference type="ARBA" id="ARBA00023329"/>
    </source>
</evidence>
<evidence type="ECO:0000259" key="20">
    <source>
        <dbReference type="Pfam" id="PF16381"/>
    </source>
</evidence>
<organism evidence="21 22">
    <name type="scientific">Drosophila ananassae</name>
    <name type="common">Fruit fly</name>
    <dbReference type="NCBI Taxonomy" id="7217"/>
    <lineage>
        <taxon>Eukaryota</taxon>
        <taxon>Metazoa</taxon>
        <taxon>Ecdysozoa</taxon>
        <taxon>Arthropoda</taxon>
        <taxon>Hexapoda</taxon>
        <taxon>Insecta</taxon>
        <taxon>Pterygota</taxon>
        <taxon>Neoptera</taxon>
        <taxon>Endopterygota</taxon>
        <taxon>Diptera</taxon>
        <taxon>Brachycera</taxon>
        <taxon>Muscomorpha</taxon>
        <taxon>Ephydroidea</taxon>
        <taxon>Drosophilidae</taxon>
        <taxon>Drosophila</taxon>
        <taxon>Sophophora</taxon>
    </lineage>
</organism>
<keyword evidence="7" id="KW-0677">Repeat</keyword>
<comment type="similarity">
    <text evidence="3 16">Belongs to the COPG family.</text>
</comment>
<protein>
    <recommendedName>
        <fullName evidence="15 16">Coatomer subunit gamma</fullName>
    </recommendedName>
</protein>
<dbReference type="GO" id="GO:0006888">
    <property type="term" value="P:endoplasmic reticulum to Golgi vesicle-mediated transport"/>
    <property type="evidence" value="ECO:0007669"/>
    <property type="project" value="TreeGrafter"/>
</dbReference>
<dbReference type="PANTHER" id="PTHR10261">
    <property type="entry name" value="COATOMER SUBUNIT GAMMA"/>
    <property type="match status" value="1"/>
</dbReference>
<evidence type="ECO:0000256" key="7">
    <source>
        <dbReference type="ARBA" id="ARBA00022737"/>
    </source>
</evidence>
<comment type="function">
    <text evidence="14">The coatomer is a cytosolic protein complex that binds to dilysine motifs and reversibly associates with Golgi non-clathrin-coated vesicles, which further mediate biosynthetic protein transport from the ER, via the Golgi up to the trans Golgi network. Coatomer complex is required for budding from Golgi membranes, and is essential for the retrograde Golgi-to-ER transport of dilysine-tagged proteins. Required for limiting lipid storage in lipid droplets. Involved in the expansion of luminal extracellular matrices and apical membrane during tubulogenesis. Required in the tracheal epithelium for luminal protein secretion and diametric tube growth. In salivary glands, required for deposition of O-glycans and luminal extracellular matrix assembly. Required for epidermal morphogenesis and cuticle development.</text>
</comment>
<proteinExistence type="inferred from homology"/>
<evidence type="ECO:0000256" key="4">
    <source>
        <dbReference type="ARBA" id="ARBA00011775"/>
    </source>
</evidence>
<dbReference type="InterPro" id="IPR032154">
    <property type="entry name" value="Coatomer_g_Cpla"/>
</dbReference>
<dbReference type="FunFam" id="1.25.10.10:FF:000038">
    <property type="entry name" value="Coatomer subunit gamma"/>
    <property type="match status" value="1"/>
</dbReference>
<dbReference type="GeneID" id="6505617"/>
<accession>A0A0P8XU24</accession>
<dbReference type="Pfam" id="PF01602">
    <property type="entry name" value="Adaptin_N"/>
    <property type="match status" value="1"/>
</dbReference>
<dbReference type="GO" id="GO:0005198">
    <property type="term" value="F:structural molecule activity"/>
    <property type="evidence" value="ECO:0007669"/>
    <property type="project" value="InterPro"/>
</dbReference>
<dbReference type="SUPFAM" id="SSF55711">
    <property type="entry name" value="Subdomain of clathrin and coatomer appendage domain"/>
    <property type="match status" value="1"/>
</dbReference>
<evidence type="ECO:0000256" key="3">
    <source>
        <dbReference type="ARBA" id="ARBA00010720"/>
    </source>
</evidence>
<dbReference type="STRING" id="7217.A0A0P8XU24"/>
<dbReference type="GO" id="GO:0030126">
    <property type="term" value="C:COPI vesicle coat"/>
    <property type="evidence" value="ECO:0007669"/>
    <property type="project" value="InterPro"/>
</dbReference>
<keyword evidence="6 16" id="KW-0963">Cytoplasm</keyword>
<dbReference type="InterPro" id="IPR009028">
    <property type="entry name" value="Coatomer/calthrin_app_sub_C"/>
</dbReference>
<dbReference type="InterPro" id="IPR002553">
    <property type="entry name" value="Clathrin/coatomer_adapt-like_N"/>
</dbReference>
<dbReference type="Pfam" id="PF16381">
    <property type="entry name" value="Coatomer_g_Cpla"/>
    <property type="match status" value="1"/>
</dbReference>
<dbReference type="GO" id="GO:0009306">
    <property type="term" value="P:protein secretion"/>
    <property type="evidence" value="ECO:0007669"/>
    <property type="project" value="TreeGrafter"/>
</dbReference>
<keyword evidence="5 16" id="KW-0813">Transport</keyword>
<dbReference type="InterPro" id="IPR013041">
    <property type="entry name" value="Clathrin_app_Ig-like_sf"/>
</dbReference>
<evidence type="ECO:0000256" key="1">
    <source>
        <dbReference type="ARBA" id="ARBA00004240"/>
    </source>
</evidence>
<keyword evidence="9 16" id="KW-0931">ER-Golgi transport</keyword>
<evidence type="ECO:0000256" key="10">
    <source>
        <dbReference type="ARBA" id="ARBA00022927"/>
    </source>
</evidence>
<evidence type="ECO:0000256" key="5">
    <source>
        <dbReference type="ARBA" id="ARBA00022448"/>
    </source>
</evidence>
<dbReference type="FunCoup" id="A0A0P8XU24">
    <property type="interactions" value="2219"/>
</dbReference>
<evidence type="ECO:0000256" key="9">
    <source>
        <dbReference type="ARBA" id="ARBA00022892"/>
    </source>
</evidence>
<dbReference type="GO" id="GO:0005793">
    <property type="term" value="C:endoplasmic reticulum-Golgi intermediate compartment"/>
    <property type="evidence" value="ECO:0007669"/>
    <property type="project" value="TreeGrafter"/>
</dbReference>
<evidence type="ECO:0000256" key="6">
    <source>
        <dbReference type="ARBA" id="ARBA00022490"/>
    </source>
</evidence>
<evidence type="ECO:0000256" key="15">
    <source>
        <dbReference type="ARBA" id="ARBA00073747"/>
    </source>
</evidence>
<dbReference type="InParanoid" id="A0A0P8XU24"/>
<feature type="domain" description="Coatomer subunit gamma C-terminal" evidence="20">
    <location>
        <begin position="768"/>
        <end position="882"/>
    </location>
</feature>
<feature type="domain" description="Coatomer gamma subunit appendage Ig-like subdomain" evidence="19">
    <location>
        <begin position="620"/>
        <end position="766"/>
    </location>
</feature>
<dbReference type="InterPro" id="IPR016024">
    <property type="entry name" value="ARM-type_fold"/>
</dbReference>
<keyword evidence="11 16" id="KW-0333">Golgi apparatus</keyword>
<dbReference type="EMBL" id="CH902623">
    <property type="protein sequence ID" value="KPU72823.1"/>
    <property type="molecule type" value="Genomic_DNA"/>
</dbReference>
<sequence length="883" mass="97544">MNYFSLKKQQRSSHSNSTGPSNAYQNLEKTSVLQETRTFNETPVNARKCIHILTKILYLINQGEQLVAREATDCFFAMTKLFQSKDVVLRRMVYLGIKELSSIAEDVIIVTSSLTKDMTGKEDLYRAAAIRALCSITDNTMLQAVERYMKQCIVDKNAAVSCAALVSSLRLASTSGDVVKRWANEAQEALNSDNIMVQYHALGLLYHIRKSDRLAVSKLVNKLTRGSLKSPYAVCMLIRIACKLIEEEDIPAEELSDSPLFTFIESCLRHKSEMVIYEAAHAIVNLKNTNPRMLSPAFSILQLFCSSPKATLRFAAVRTLNKVAMAHPAAVTTCNLDLEGLITDSNRSVATLAITTLLKTGAESSVERLMKQISTFVAEISDEFKVVVVQAICALCTKYPRKHSVLMNFLSGMLREEGGLEYKTSIVDTIITIIEENADAKESGLSHLCEFIEDCEHVSLAVRILHLLGKEGPFAATPSKYIRFIYNRVILESPIVRAAAVTALAQFGASCPALLSNILVLLGRCQMDPDDEVRDRATYYLSILNSERPELYKNYIIERENCSLALLEKSLSEHLNGDLETRFDISIVPKAAIVKAEVPSDVMLVTSSAPRPPKITREEESAARLAQLPGIQVLGPIHRSTAPIQLTESETEYTVQCIKHIFGQHVVFQFDCLNTLSDQFLENVRVELTLPEGFTARAVIPCPKLPYNELQTTFVIVEFPPDAASSIATFGATLRFVVKDCDPNTGEPDSDEGYDDEYMLEDLEITVADQIQKTKKNNFQVAWDAADSEEWLQAEDTFVLSAVTTLQDAVNTIVKILGLGAANLSEKVPEGTHLHTLLCSGTFRGGAEVLVRAKLALSEGVTLNLTVRSTDQDVAELITAAIG</sequence>
<evidence type="ECO:0000256" key="11">
    <source>
        <dbReference type="ARBA" id="ARBA00023034"/>
    </source>
</evidence>
<dbReference type="InterPro" id="IPR013040">
    <property type="entry name" value="Coatomer_gsu_app_Ig-like_dom"/>
</dbReference>
<evidence type="ECO:0000256" key="2">
    <source>
        <dbReference type="ARBA" id="ARBA00004255"/>
    </source>
</evidence>
<dbReference type="CTD" id="43717"/>
<dbReference type="FunFam" id="2.60.40.1480:FF:000001">
    <property type="entry name" value="Coatomer subunit gamma"/>
    <property type="match status" value="1"/>
</dbReference>
<dbReference type="FunFam" id="3.30.310.10:FF:000011">
    <property type="entry name" value="Coatomer subunit gamma"/>
    <property type="match status" value="1"/>
</dbReference>
<feature type="domain" description="Clathrin/coatomer adaptor adaptin-like N-terminal" evidence="18">
    <location>
        <begin position="29"/>
        <end position="546"/>
    </location>
</feature>
<name>A0A0P8XU24_DROAN</name>
<evidence type="ECO:0000259" key="19">
    <source>
        <dbReference type="Pfam" id="PF08752"/>
    </source>
</evidence>
<dbReference type="PANTHER" id="PTHR10261:SF0">
    <property type="entry name" value="COATOMER SUBUNIT GAMMA-2"/>
    <property type="match status" value="1"/>
</dbReference>
<dbReference type="InterPro" id="IPR011989">
    <property type="entry name" value="ARM-like"/>
</dbReference>
<dbReference type="GO" id="GO:0072384">
    <property type="term" value="P:organelle transport along microtubule"/>
    <property type="evidence" value="ECO:0007669"/>
    <property type="project" value="TreeGrafter"/>
</dbReference>
<dbReference type="GO" id="GO:0006891">
    <property type="term" value="P:intra-Golgi vesicle-mediated transport"/>
    <property type="evidence" value="ECO:0007669"/>
    <property type="project" value="TreeGrafter"/>
</dbReference>
<dbReference type="Pfam" id="PF08752">
    <property type="entry name" value="COP-gamma_platf"/>
    <property type="match status" value="1"/>
</dbReference>
<dbReference type="PIRSF" id="PIRSF037093">
    <property type="entry name" value="Coatomer_gamma_subunit"/>
    <property type="match status" value="1"/>
</dbReference>
<evidence type="ECO:0000256" key="12">
    <source>
        <dbReference type="ARBA" id="ARBA00023136"/>
    </source>
</evidence>